<feature type="transmembrane region" description="Helical" evidence="7">
    <location>
        <begin position="180"/>
        <end position="201"/>
    </location>
</feature>
<dbReference type="InterPro" id="IPR004638">
    <property type="entry name" value="EmrB-like"/>
</dbReference>
<evidence type="ECO:0000256" key="1">
    <source>
        <dbReference type="ARBA" id="ARBA00004651"/>
    </source>
</evidence>
<gene>
    <name evidence="9" type="ORF">KTE52_05405</name>
</gene>
<evidence type="ECO:0000256" key="4">
    <source>
        <dbReference type="ARBA" id="ARBA00022692"/>
    </source>
</evidence>
<feature type="transmembrane region" description="Helical" evidence="7">
    <location>
        <begin position="282"/>
        <end position="307"/>
    </location>
</feature>
<evidence type="ECO:0000256" key="5">
    <source>
        <dbReference type="ARBA" id="ARBA00022989"/>
    </source>
</evidence>
<sequence>MADNSMQTDILPSPSVDTVARRDAPTAPIMAALLLVMLLSALDQTIVSTALPTIVGELGGLDRLSWVVTAYLLSSTVVLPLYGKLGDLYGRKVVLQVAIALFLAGSALCGIAQDMTQLIALRALQGLGGGGLMVVTMAAIGDLVPPDRRARYQGMFGGVYGLATIVGPLLGGFLVEHLSWRWIFTINLPLGFLALAVIGIAFRPHTAHVKHRIDYMGAAFLATALTCVILFTSEGGSLLPWSSPQLWMTLVLGLVAIGGFVYEERLAAEPIMPLELFRHRTFVLCCAIGFVVGVALFGSVTFIPLYLQVVKGSTPSQAGMQLLPMMGGMLAMSVASGRLIARLGSYRAFPIAGTLIGGVAMVLLSTLSLDTPLHTMYAYMALLGIGLGMVMPVLTLAAQNTVEFRHMGVATSGATLFRSIGGSIGVAAFGALFSHGLRTRLIDALPAGTELPAALGPGTLGELPETVRSAYLHAFAGSLHVVYLAAATVIAIAFVLAWFVEDAPLRTRG</sequence>
<feature type="domain" description="Major facilitator superfamily (MFS) profile" evidence="8">
    <location>
        <begin position="29"/>
        <end position="505"/>
    </location>
</feature>
<feature type="transmembrane region" description="Helical" evidence="7">
    <location>
        <begin position="245"/>
        <end position="262"/>
    </location>
</feature>
<dbReference type="InterPro" id="IPR020846">
    <property type="entry name" value="MFS_dom"/>
</dbReference>
<protein>
    <submittedName>
        <fullName evidence="9">MFS transporter</fullName>
    </submittedName>
</protein>
<comment type="caution">
    <text evidence="9">The sequence shown here is derived from an EMBL/GenBank/DDBJ whole genome shotgun (WGS) entry which is preliminary data.</text>
</comment>
<feature type="transmembrane region" description="Helical" evidence="7">
    <location>
        <begin position="319"/>
        <end position="341"/>
    </location>
</feature>
<feature type="transmembrane region" description="Helical" evidence="7">
    <location>
        <begin position="348"/>
        <end position="369"/>
    </location>
</feature>
<organism evidence="9 10">
    <name type="scientific">Burkholderia multivorans</name>
    <dbReference type="NCBI Taxonomy" id="87883"/>
    <lineage>
        <taxon>Bacteria</taxon>
        <taxon>Pseudomonadati</taxon>
        <taxon>Pseudomonadota</taxon>
        <taxon>Betaproteobacteria</taxon>
        <taxon>Burkholderiales</taxon>
        <taxon>Burkholderiaceae</taxon>
        <taxon>Burkholderia</taxon>
        <taxon>Burkholderia cepacia complex</taxon>
    </lineage>
</organism>
<evidence type="ECO:0000313" key="9">
    <source>
        <dbReference type="EMBL" id="MBU9355770.1"/>
    </source>
</evidence>
<feature type="transmembrane region" description="Helical" evidence="7">
    <location>
        <begin position="152"/>
        <end position="174"/>
    </location>
</feature>
<dbReference type="GO" id="GO:0005886">
    <property type="term" value="C:plasma membrane"/>
    <property type="evidence" value="ECO:0007669"/>
    <property type="project" value="UniProtKB-SubCell"/>
</dbReference>
<dbReference type="EMBL" id="JAHPMX010000002">
    <property type="protein sequence ID" value="MBU9355770.1"/>
    <property type="molecule type" value="Genomic_DNA"/>
</dbReference>
<dbReference type="FunFam" id="1.20.1720.10:FF:000004">
    <property type="entry name" value="EmrB/QacA family drug resistance transporter"/>
    <property type="match status" value="1"/>
</dbReference>
<dbReference type="GO" id="GO:0022857">
    <property type="term" value="F:transmembrane transporter activity"/>
    <property type="evidence" value="ECO:0007669"/>
    <property type="project" value="InterPro"/>
</dbReference>
<dbReference type="Proteomes" id="UP001196915">
    <property type="component" value="Unassembled WGS sequence"/>
</dbReference>
<dbReference type="AlphaFoldDB" id="A0AAP2MLZ8"/>
<keyword evidence="3" id="KW-1003">Cell membrane</keyword>
<feature type="transmembrane region" description="Helical" evidence="7">
    <location>
        <begin position="63"/>
        <end position="82"/>
    </location>
</feature>
<accession>A0AAP2MLZ8</accession>
<keyword evidence="6 7" id="KW-0472">Membrane</keyword>
<dbReference type="PROSITE" id="PS50850">
    <property type="entry name" value="MFS"/>
    <property type="match status" value="1"/>
</dbReference>
<dbReference type="PANTHER" id="PTHR23501:SF197">
    <property type="entry name" value="COMD"/>
    <property type="match status" value="1"/>
</dbReference>
<dbReference type="NCBIfam" id="TIGR00711">
    <property type="entry name" value="efflux_EmrB"/>
    <property type="match status" value="1"/>
</dbReference>
<feature type="transmembrane region" description="Helical" evidence="7">
    <location>
        <begin position="119"/>
        <end position="140"/>
    </location>
</feature>
<proteinExistence type="predicted"/>
<dbReference type="PANTHER" id="PTHR23501">
    <property type="entry name" value="MAJOR FACILITATOR SUPERFAMILY"/>
    <property type="match status" value="1"/>
</dbReference>
<name>A0AAP2MLZ8_9BURK</name>
<reference evidence="9" key="1">
    <citation type="submission" date="2021-06" db="EMBL/GenBank/DDBJ databases">
        <title>A collection of bacterial strains from the Burkholderia cepacia Research Laboratory and Repository.</title>
        <authorList>
            <person name="Lipuma J."/>
            <person name="Spilker T."/>
        </authorList>
    </citation>
    <scope>NUCLEOTIDE SEQUENCE</scope>
    <source>
        <strain evidence="9">AU37435</strain>
    </source>
</reference>
<comment type="subcellular location">
    <subcellularLocation>
        <location evidence="1">Cell membrane</location>
        <topology evidence="1">Multi-pass membrane protein</topology>
    </subcellularLocation>
</comment>
<feature type="transmembrane region" description="Helical" evidence="7">
    <location>
        <begin position="94"/>
        <end position="113"/>
    </location>
</feature>
<evidence type="ECO:0000256" key="6">
    <source>
        <dbReference type="ARBA" id="ARBA00023136"/>
    </source>
</evidence>
<feature type="transmembrane region" description="Helical" evidence="7">
    <location>
        <begin position="375"/>
        <end position="397"/>
    </location>
</feature>
<feature type="transmembrane region" description="Helical" evidence="7">
    <location>
        <begin position="29"/>
        <end position="51"/>
    </location>
</feature>
<feature type="transmembrane region" description="Helical" evidence="7">
    <location>
        <begin position="409"/>
        <end position="433"/>
    </location>
</feature>
<keyword evidence="4 7" id="KW-0812">Transmembrane</keyword>
<evidence type="ECO:0000256" key="3">
    <source>
        <dbReference type="ARBA" id="ARBA00022475"/>
    </source>
</evidence>
<feature type="transmembrane region" description="Helical" evidence="7">
    <location>
        <begin position="481"/>
        <end position="500"/>
    </location>
</feature>
<dbReference type="CDD" id="cd17502">
    <property type="entry name" value="MFS_Azr1_MDR_like"/>
    <property type="match status" value="1"/>
</dbReference>
<feature type="transmembrane region" description="Helical" evidence="7">
    <location>
        <begin position="213"/>
        <end position="233"/>
    </location>
</feature>
<keyword evidence="2" id="KW-0813">Transport</keyword>
<keyword evidence="5 7" id="KW-1133">Transmembrane helix</keyword>
<dbReference type="InterPro" id="IPR011701">
    <property type="entry name" value="MFS"/>
</dbReference>
<evidence type="ECO:0000256" key="2">
    <source>
        <dbReference type="ARBA" id="ARBA00022448"/>
    </source>
</evidence>
<evidence type="ECO:0000259" key="8">
    <source>
        <dbReference type="PROSITE" id="PS50850"/>
    </source>
</evidence>
<evidence type="ECO:0000313" key="10">
    <source>
        <dbReference type="Proteomes" id="UP001196915"/>
    </source>
</evidence>
<evidence type="ECO:0000256" key="7">
    <source>
        <dbReference type="SAM" id="Phobius"/>
    </source>
</evidence>
<dbReference type="Pfam" id="PF07690">
    <property type="entry name" value="MFS_1"/>
    <property type="match status" value="1"/>
</dbReference>